<protein>
    <submittedName>
        <fullName evidence="2">Uncharacterized protein</fullName>
    </submittedName>
</protein>
<name>A0A314ULJ6_PRUYE</name>
<evidence type="ECO:0000313" key="3">
    <source>
        <dbReference type="Proteomes" id="UP000250321"/>
    </source>
</evidence>
<organism evidence="2 3">
    <name type="scientific">Prunus yedoensis var. nudiflora</name>
    <dbReference type="NCBI Taxonomy" id="2094558"/>
    <lineage>
        <taxon>Eukaryota</taxon>
        <taxon>Viridiplantae</taxon>
        <taxon>Streptophyta</taxon>
        <taxon>Embryophyta</taxon>
        <taxon>Tracheophyta</taxon>
        <taxon>Spermatophyta</taxon>
        <taxon>Magnoliopsida</taxon>
        <taxon>eudicotyledons</taxon>
        <taxon>Gunneridae</taxon>
        <taxon>Pentapetalae</taxon>
        <taxon>rosids</taxon>
        <taxon>fabids</taxon>
        <taxon>Rosales</taxon>
        <taxon>Rosaceae</taxon>
        <taxon>Amygdaloideae</taxon>
        <taxon>Amygdaleae</taxon>
        <taxon>Prunus</taxon>
    </lineage>
</organism>
<feature type="compositionally biased region" description="Polar residues" evidence="1">
    <location>
        <begin position="26"/>
        <end position="35"/>
    </location>
</feature>
<comment type="caution">
    <text evidence="2">The sequence shown here is derived from an EMBL/GenBank/DDBJ whole genome shotgun (WGS) entry which is preliminary data.</text>
</comment>
<dbReference type="EMBL" id="PJQY01003345">
    <property type="protein sequence ID" value="PQM38211.1"/>
    <property type="molecule type" value="Genomic_DNA"/>
</dbReference>
<feature type="compositionally biased region" description="Low complexity" evidence="1">
    <location>
        <begin position="41"/>
        <end position="53"/>
    </location>
</feature>
<keyword evidence="3" id="KW-1185">Reference proteome</keyword>
<accession>A0A314ULJ6</accession>
<gene>
    <name evidence="2" type="ORF">Pyn_07769</name>
</gene>
<dbReference type="AlphaFoldDB" id="A0A314ULJ6"/>
<sequence>MTGGSSMKAVTTKEDTAAAANGEPSEATSGGSTMADSAFGVSTVTVSTSTTSS</sequence>
<feature type="region of interest" description="Disordered" evidence="1">
    <location>
        <begin position="1"/>
        <end position="53"/>
    </location>
</feature>
<dbReference type="Proteomes" id="UP000250321">
    <property type="component" value="Unassembled WGS sequence"/>
</dbReference>
<proteinExistence type="predicted"/>
<reference evidence="2 3" key="1">
    <citation type="submission" date="2018-02" db="EMBL/GenBank/DDBJ databases">
        <title>Draft genome of wild Prunus yedoensis var. nudiflora.</title>
        <authorList>
            <person name="Baek S."/>
            <person name="Kim J.-H."/>
            <person name="Choi K."/>
            <person name="Kim G.-B."/>
            <person name="Cho A."/>
            <person name="Jang H."/>
            <person name="Shin C.-H."/>
            <person name="Yu H.-J."/>
            <person name="Mun J.-H."/>
        </authorList>
    </citation>
    <scope>NUCLEOTIDE SEQUENCE [LARGE SCALE GENOMIC DNA]</scope>
    <source>
        <strain evidence="3">cv. Jeju island</strain>
        <tissue evidence="2">Leaf</tissue>
    </source>
</reference>
<evidence type="ECO:0000256" key="1">
    <source>
        <dbReference type="SAM" id="MobiDB-lite"/>
    </source>
</evidence>
<evidence type="ECO:0000313" key="2">
    <source>
        <dbReference type="EMBL" id="PQM38211.1"/>
    </source>
</evidence>